<evidence type="ECO:0000313" key="1">
    <source>
        <dbReference type="EMBL" id="KAG1301827.1"/>
    </source>
</evidence>
<dbReference type="EMBL" id="JAANQT010002798">
    <property type="protein sequence ID" value="KAG1301827.1"/>
    <property type="molecule type" value="Genomic_DNA"/>
</dbReference>
<reference evidence="1" key="1">
    <citation type="journal article" date="2020" name="Microb. Genom.">
        <title>Genetic diversity of clinical and environmental Mucorales isolates obtained from an investigation of mucormycosis cases among solid organ transplant recipients.</title>
        <authorList>
            <person name="Nguyen M.H."/>
            <person name="Kaul D."/>
            <person name="Muto C."/>
            <person name="Cheng S.J."/>
            <person name="Richter R.A."/>
            <person name="Bruno V.M."/>
            <person name="Liu G."/>
            <person name="Beyhan S."/>
            <person name="Sundermann A.J."/>
            <person name="Mounaud S."/>
            <person name="Pasculle A.W."/>
            <person name="Nierman W.C."/>
            <person name="Driscoll E."/>
            <person name="Cumbie R."/>
            <person name="Clancy C.J."/>
            <person name="Dupont C.L."/>
        </authorList>
    </citation>
    <scope>NUCLEOTIDE SEQUENCE</scope>
    <source>
        <strain evidence="1">GL11</strain>
    </source>
</reference>
<organism evidence="1 2">
    <name type="scientific">Rhizopus oryzae</name>
    <name type="common">Mucormycosis agent</name>
    <name type="synonym">Rhizopus arrhizus var. delemar</name>
    <dbReference type="NCBI Taxonomy" id="64495"/>
    <lineage>
        <taxon>Eukaryota</taxon>
        <taxon>Fungi</taxon>
        <taxon>Fungi incertae sedis</taxon>
        <taxon>Mucoromycota</taxon>
        <taxon>Mucoromycotina</taxon>
        <taxon>Mucoromycetes</taxon>
        <taxon>Mucorales</taxon>
        <taxon>Mucorineae</taxon>
        <taxon>Rhizopodaceae</taxon>
        <taxon>Rhizopus</taxon>
    </lineage>
</organism>
<accession>A0A9P6WZA7</accession>
<dbReference type="Proteomes" id="UP000716291">
    <property type="component" value="Unassembled WGS sequence"/>
</dbReference>
<evidence type="ECO:0000313" key="2">
    <source>
        <dbReference type="Proteomes" id="UP000716291"/>
    </source>
</evidence>
<name>A0A9P6WZA7_RHIOR</name>
<gene>
    <name evidence="1" type="ORF">G6F64_011457</name>
</gene>
<proteinExistence type="predicted"/>
<comment type="caution">
    <text evidence="1">The sequence shown here is derived from an EMBL/GenBank/DDBJ whole genome shotgun (WGS) entry which is preliminary data.</text>
</comment>
<sequence>MIFDSSTLRLRYRTFARTEIRHFTRTTKQVINLLTSNIIQLRTFAATHSDNLTTINNFADHTTLILSIFNINSVPNIPNQLLSPSRKNSKHCCPAKTQSPLVSMLNISTFTYYSCSFLSTQFV</sequence>
<protein>
    <submittedName>
        <fullName evidence="1">Uncharacterized protein</fullName>
    </submittedName>
</protein>
<keyword evidence="2" id="KW-1185">Reference proteome</keyword>
<dbReference type="AlphaFoldDB" id="A0A9P6WZA7"/>